<protein>
    <submittedName>
        <fullName evidence="11">Bacteriocin</fullName>
    </submittedName>
</protein>
<dbReference type="Pfam" id="PF01721">
    <property type="entry name" value="Bacteriocin_II"/>
    <property type="match status" value="1"/>
</dbReference>
<comment type="similarity">
    <text evidence="4">Belongs to the ComC family.</text>
</comment>
<dbReference type="AlphaFoldDB" id="A0A368UB43"/>
<evidence type="ECO:0000313" key="11">
    <source>
        <dbReference type="EMBL" id="RCW16230.1"/>
    </source>
</evidence>
<evidence type="ECO:0000256" key="8">
    <source>
        <dbReference type="ARBA" id="ARBA00023044"/>
    </source>
</evidence>
<evidence type="ECO:0000256" key="10">
    <source>
        <dbReference type="ARBA" id="ARBA00023287"/>
    </source>
</evidence>
<evidence type="ECO:0000256" key="4">
    <source>
        <dbReference type="ARBA" id="ARBA00009039"/>
    </source>
</evidence>
<keyword evidence="10" id="KW-0178">Competence</keyword>
<accession>A0A368UB43</accession>
<dbReference type="Proteomes" id="UP000253215">
    <property type="component" value="Unassembled WGS sequence"/>
</dbReference>
<dbReference type="GO" id="GO:0031640">
    <property type="term" value="P:killing of cells of another organism"/>
    <property type="evidence" value="ECO:0007669"/>
    <property type="project" value="UniProtKB-KW"/>
</dbReference>
<dbReference type="InterPro" id="IPR010133">
    <property type="entry name" value="Bacteriocin_signal_seq"/>
</dbReference>
<dbReference type="GO" id="GO:0005576">
    <property type="term" value="C:extracellular region"/>
    <property type="evidence" value="ECO:0007669"/>
    <property type="project" value="InterPro"/>
</dbReference>
<keyword evidence="6" id="KW-0929">Antimicrobial</keyword>
<dbReference type="InterPro" id="IPR002633">
    <property type="entry name" value="Bacteriocin_IIa"/>
</dbReference>
<dbReference type="Pfam" id="PF03047">
    <property type="entry name" value="ComC"/>
    <property type="match status" value="1"/>
</dbReference>
<evidence type="ECO:0000256" key="2">
    <source>
        <dbReference type="ARBA" id="ARBA00004613"/>
    </source>
</evidence>
<name>A0A368UB43_9STRE</name>
<evidence type="ECO:0000256" key="7">
    <source>
        <dbReference type="ARBA" id="ARBA00023022"/>
    </source>
</evidence>
<dbReference type="NCBIfam" id="TIGR01847">
    <property type="entry name" value="bacteriocin_sig"/>
    <property type="match status" value="1"/>
</dbReference>
<sequence>MNTQTFEQFDVMTDAELATVEGGKTIYYGNGLYCNANKCWVNWSQTVTTIVNNSVMNGLTGGNAGWHSGGRA</sequence>
<comment type="subcellular location">
    <subcellularLocation>
        <location evidence="2">Secreted</location>
    </subcellularLocation>
</comment>
<dbReference type="Gene3D" id="1.20.5.130">
    <property type="match status" value="1"/>
</dbReference>
<comment type="similarity">
    <text evidence="3">Belongs to the bacteriocin class IIA/YGNGV family.</text>
</comment>
<dbReference type="InterPro" id="IPR004288">
    <property type="entry name" value="Competence_ComC"/>
</dbReference>
<dbReference type="PROSITE" id="PS60030">
    <property type="entry name" value="BACTERIOCIN_IIA"/>
    <property type="match status" value="1"/>
</dbReference>
<keyword evidence="7" id="KW-0044">Antibiotic</keyword>
<keyword evidence="5" id="KW-0964">Secreted</keyword>
<reference evidence="11 12" key="1">
    <citation type="journal article" date="2018" name="Sci. Rep.">
        <title>Network-guided genomic and metagenomic analysis of the faecal microbiota of the critically endangered kakapo.</title>
        <authorList>
            <person name="Waite D.W."/>
            <person name="Dsouza M."/>
            <person name="Sekiguchi Y."/>
            <person name="Hugenholtz P."/>
            <person name="Taylor M.W."/>
        </authorList>
    </citation>
    <scope>NUCLEOTIDE SEQUENCE [LARGE SCALE GENOMIC DNA]</scope>
    <source>
        <strain evidence="11 12">BI02</strain>
    </source>
</reference>
<keyword evidence="8" id="KW-0588">Pheromone</keyword>
<organism evidence="11 12">
    <name type="scientific">Streptococcus gallolyticus</name>
    <dbReference type="NCBI Taxonomy" id="315405"/>
    <lineage>
        <taxon>Bacteria</taxon>
        <taxon>Bacillati</taxon>
        <taxon>Bacillota</taxon>
        <taxon>Bacilli</taxon>
        <taxon>Lactobacillales</taxon>
        <taxon>Streptococcaceae</taxon>
        <taxon>Streptococcus</taxon>
    </lineage>
</organism>
<evidence type="ECO:0000256" key="3">
    <source>
        <dbReference type="ARBA" id="ARBA00007999"/>
    </source>
</evidence>
<evidence type="ECO:0000256" key="6">
    <source>
        <dbReference type="ARBA" id="ARBA00022529"/>
    </source>
</evidence>
<comment type="function">
    <text evidence="1">Acts as a pheromone, induces cells to develop competence for genetic transformation.</text>
</comment>
<evidence type="ECO:0000313" key="12">
    <source>
        <dbReference type="Proteomes" id="UP000253215"/>
    </source>
</evidence>
<evidence type="ECO:0000256" key="9">
    <source>
        <dbReference type="ARBA" id="ARBA00023048"/>
    </source>
</evidence>
<comment type="caution">
    <text evidence="11">The sequence shown here is derived from an EMBL/GenBank/DDBJ whole genome shotgun (WGS) entry which is preliminary data.</text>
</comment>
<proteinExistence type="inferred from homology"/>
<keyword evidence="9" id="KW-0078">Bacteriocin</keyword>
<evidence type="ECO:0000256" key="5">
    <source>
        <dbReference type="ARBA" id="ARBA00022525"/>
    </source>
</evidence>
<dbReference type="GO" id="GO:0042742">
    <property type="term" value="P:defense response to bacterium"/>
    <property type="evidence" value="ECO:0007669"/>
    <property type="project" value="UniProtKB-KW"/>
</dbReference>
<dbReference type="EMBL" id="NETH01000062">
    <property type="protein sequence ID" value="RCW16230.1"/>
    <property type="molecule type" value="Genomic_DNA"/>
</dbReference>
<evidence type="ECO:0000256" key="1">
    <source>
        <dbReference type="ARBA" id="ARBA00002667"/>
    </source>
</evidence>
<gene>
    <name evidence="11" type="ORF">CAC02_09665</name>
</gene>
<dbReference type="InterPro" id="IPR023388">
    <property type="entry name" value="Bacteriocin_IIa_dom_sf"/>
</dbReference>
<dbReference type="InterPro" id="IPR023384">
    <property type="entry name" value="Bacteriocin_IIa_CS"/>
</dbReference>